<sequence>MNSSMVCRIGGVGLLGAGLPGWTASRTVLAGERAWHPEPPAIPAPAMLPATERRRASLVVRLALAAAAEAVAGQAGTADDEADDASQLDTVFASGNGDGATVGAILEALTQPGGDVSPTQFHNSVHNAAAGYWGIGARSMRPSTSLGGHDDTFPLGLLQAAAQVAWTGRPVLFCACDAPMPPPLDSVRPCGPPFAVALLLRPDNRRGASLVLRYSGDTLPGSTASASPLRLALEDGNPAARALPLLEALAGNRTLRHGWALRDGGMVLAEFAP</sequence>
<dbReference type="Proteomes" id="UP001595593">
    <property type="component" value="Unassembled WGS sequence"/>
</dbReference>
<dbReference type="SUPFAM" id="SSF53901">
    <property type="entry name" value="Thiolase-like"/>
    <property type="match status" value="1"/>
</dbReference>
<accession>A0ABV7G489</accession>
<dbReference type="Pfam" id="PF13723">
    <property type="entry name" value="Ketoacyl-synt_2"/>
    <property type="match status" value="1"/>
</dbReference>
<feature type="domain" description="Beta-ketoacyl synthase-like N-terminal" evidence="1">
    <location>
        <begin position="35"/>
        <end position="207"/>
    </location>
</feature>
<reference evidence="3" key="1">
    <citation type="journal article" date="2019" name="Int. J. Syst. Evol. Microbiol.">
        <title>The Global Catalogue of Microorganisms (GCM) 10K type strain sequencing project: providing services to taxonomists for standard genome sequencing and annotation.</title>
        <authorList>
            <consortium name="The Broad Institute Genomics Platform"/>
            <consortium name="The Broad Institute Genome Sequencing Center for Infectious Disease"/>
            <person name="Wu L."/>
            <person name="Ma J."/>
        </authorList>
    </citation>
    <scope>NUCLEOTIDE SEQUENCE [LARGE SCALE GENOMIC DNA]</scope>
    <source>
        <strain evidence="3">KCTC 52094</strain>
    </source>
</reference>
<keyword evidence="3" id="KW-1185">Reference proteome</keyword>
<evidence type="ECO:0000259" key="1">
    <source>
        <dbReference type="Pfam" id="PF13723"/>
    </source>
</evidence>
<comment type="caution">
    <text evidence="2">The sequence shown here is derived from an EMBL/GenBank/DDBJ whole genome shotgun (WGS) entry which is preliminary data.</text>
</comment>
<dbReference type="InterPro" id="IPR014030">
    <property type="entry name" value="Ketoacyl_synth_N"/>
</dbReference>
<dbReference type="RefSeq" id="WP_379597832.1">
    <property type="nucleotide sequence ID" value="NZ_JBHRTN010000018.1"/>
</dbReference>
<gene>
    <name evidence="2" type="ORF">ACFOD4_15565</name>
</gene>
<dbReference type="Gene3D" id="3.40.47.10">
    <property type="match status" value="1"/>
</dbReference>
<proteinExistence type="predicted"/>
<evidence type="ECO:0000313" key="3">
    <source>
        <dbReference type="Proteomes" id="UP001595593"/>
    </source>
</evidence>
<dbReference type="InterPro" id="IPR016039">
    <property type="entry name" value="Thiolase-like"/>
</dbReference>
<evidence type="ECO:0000313" key="2">
    <source>
        <dbReference type="EMBL" id="MFC3126481.1"/>
    </source>
</evidence>
<dbReference type="EMBL" id="JBHRTN010000018">
    <property type="protein sequence ID" value="MFC3126481.1"/>
    <property type="molecule type" value="Genomic_DNA"/>
</dbReference>
<protein>
    <submittedName>
        <fullName evidence="2">Beta-ketoacyl synthase chain length factor</fullName>
    </submittedName>
</protein>
<name>A0ABV7G489_9PROT</name>
<organism evidence="2 3">
    <name type="scientific">Teichococcus globiformis</name>
    <dbReference type="NCBI Taxonomy" id="2307229"/>
    <lineage>
        <taxon>Bacteria</taxon>
        <taxon>Pseudomonadati</taxon>
        <taxon>Pseudomonadota</taxon>
        <taxon>Alphaproteobacteria</taxon>
        <taxon>Acetobacterales</taxon>
        <taxon>Roseomonadaceae</taxon>
        <taxon>Roseomonas</taxon>
    </lineage>
</organism>